<dbReference type="InterPro" id="IPR050879">
    <property type="entry name" value="Acyltransferase_3"/>
</dbReference>
<keyword evidence="1" id="KW-0472">Membrane</keyword>
<dbReference type="PANTHER" id="PTHR23028">
    <property type="entry name" value="ACETYLTRANSFERASE"/>
    <property type="match status" value="1"/>
</dbReference>
<keyword evidence="1" id="KW-1133">Transmembrane helix</keyword>
<reference evidence="4 5" key="1">
    <citation type="journal article" date="2014" name="Genome Biol. Evol.">
        <title>Genome degeneration and adaptation in a nascent stage of symbiosis.</title>
        <authorList>
            <person name="Oakeson K.F."/>
            <person name="Gil R."/>
            <person name="Clayton A.L."/>
            <person name="Dunn D.M."/>
            <person name="von Niederhausern A.C."/>
            <person name="Hamil C."/>
            <person name="Aoyagi A."/>
            <person name="Duval B."/>
            <person name="Baca A."/>
            <person name="Silva F.J."/>
            <person name="Vallier A."/>
            <person name="Jackson D.G."/>
            <person name="Latorre A."/>
            <person name="Weiss R.B."/>
            <person name="Heddi A."/>
            <person name="Moya A."/>
            <person name="Dale C."/>
        </authorList>
    </citation>
    <scope>NUCLEOTIDE SEQUENCE [LARGE SCALE GENOMIC DNA]</scope>
    <source>
        <strain evidence="4 5">HS1</strain>
    </source>
</reference>
<gene>
    <name evidence="4" type="ORF">Sant_2566</name>
</gene>
<keyword evidence="4" id="KW-0808">Transferase</keyword>
<feature type="transmembrane region" description="Helical" evidence="1">
    <location>
        <begin position="283"/>
        <end position="307"/>
    </location>
</feature>
<dbReference type="Proteomes" id="UP000019028">
    <property type="component" value="Chromosome"/>
</dbReference>
<dbReference type="InterPro" id="IPR043968">
    <property type="entry name" value="SGNH"/>
</dbReference>
<sequence>MAKGSAINYRPDIDGLRAIAVMSVLMYHAFPILFRSGYVGVDIFFVISGFLITSIIRKEILKGEFSLLSFYKKRVRRIYPALILTLLGVVFLSWFLLSTTEFATALKHVIFSSLFTENFLLWSEDSYFDKASIFKPTLHIWSLAIEEQFYIFWPLIIVMLVRKKIEVKGIVFFIVASFIINIYDIYNHPAAAYYSPLGRSWELMVGSLFSVLYTNRMKVSPGVKGKNNIALMGLGLVLVSIFLVPSQKYFPGFAAIPVVFGSALVILYGEGTIVSRILSLKSLVFIGLISYPLYLVHWPLMSFASIITGHASVKVNALCLMIAMMLAYLIYSKAEKPIARKELTVSYYLFSTMIVIPFLSFLLIGSNSRINEVNLPTENEWTFLKSNYNKFGLTEFNDNATGVYTLTPAGKESYYFLGDSHVANLAESLYGRVVGRENPPEIIIAAGGGCIPIPNVYTDDQRRTNCWNMRSAALETINSKEDIKNVVLGGAWYMYFYSRNDYFFQDKGEKYSINVPKGRDLAVTSMMATIKELTAKGKNVFFIKDAPYITDVFPGMHRVRLQPFVSYNSHEKLDFKLEREQSDFLALLAEKAKASGAKIIDIFDNVCAAGQCKLIDDGEYVYADAGHFNPSWLRKNQTVLADIRF</sequence>
<dbReference type="PANTHER" id="PTHR23028:SF53">
    <property type="entry name" value="ACYL_TRANSF_3 DOMAIN-CONTAINING PROTEIN"/>
    <property type="match status" value="1"/>
</dbReference>
<proteinExistence type="predicted"/>
<dbReference type="HOGENOM" id="CLU_005679_10_4_6"/>
<feature type="transmembrane region" description="Helical" evidence="1">
    <location>
        <begin position="227"/>
        <end position="244"/>
    </location>
</feature>
<evidence type="ECO:0000259" key="2">
    <source>
        <dbReference type="Pfam" id="PF01757"/>
    </source>
</evidence>
<dbReference type="GO" id="GO:0016747">
    <property type="term" value="F:acyltransferase activity, transferring groups other than amino-acyl groups"/>
    <property type="evidence" value="ECO:0007669"/>
    <property type="project" value="InterPro"/>
</dbReference>
<dbReference type="AlphaFoldDB" id="W0HZK2"/>
<keyword evidence="1" id="KW-0812">Transmembrane</keyword>
<protein>
    <submittedName>
        <fullName evidence="4">Acetyltransferase 3</fullName>
    </submittedName>
</protein>
<feature type="transmembrane region" description="Helical" evidence="1">
    <location>
        <begin position="250"/>
        <end position="271"/>
    </location>
</feature>
<feature type="transmembrane region" description="Helical" evidence="1">
    <location>
        <begin position="198"/>
        <end position="215"/>
    </location>
</feature>
<feature type="domain" description="SGNH" evidence="3">
    <location>
        <begin position="405"/>
        <end position="631"/>
    </location>
</feature>
<feature type="transmembrane region" description="Helical" evidence="1">
    <location>
        <begin position="36"/>
        <end position="57"/>
    </location>
</feature>
<evidence type="ECO:0000313" key="5">
    <source>
        <dbReference type="Proteomes" id="UP000019028"/>
    </source>
</evidence>
<feature type="transmembrane region" description="Helical" evidence="1">
    <location>
        <begin position="313"/>
        <end position="331"/>
    </location>
</feature>
<dbReference type="KEGG" id="sod:Sant_2566"/>
<dbReference type="GO" id="GO:0009103">
    <property type="term" value="P:lipopolysaccharide biosynthetic process"/>
    <property type="evidence" value="ECO:0007669"/>
    <property type="project" value="TreeGrafter"/>
</dbReference>
<dbReference type="RefSeq" id="WP_025422746.1">
    <property type="nucleotide sequence ID" value="NZ_CP006569.1"/>
</dbReference>
<dbReference type="PATRIC" id="fig|1239307.3.peg.2856"/>
<organism evidence="4 5">
    <name type="scientific">Sodalis praecaptivus</name>
    <dbReference type="NCBI Taxonomy" id="1239307"/>
    <lineage>
        <taxon>Bacteria</taxon>
        <taxon>Pseudomonadati</taxon>
        <taxon>Pseudomonadota</taxon>
        <taxon>Gammaproteobacteria</taxon>
        <taxon>Enterobacterales</taxon>
        <taxon>Bruguierivoracaceae</taxon>
        <taxon>Sodalis</taxon>
    </lineage>
</organism>
<dbReference type="Pfam" id="PF01757">
    <property type="entry name" value="Acyl_transf_3"/>
    <property type="match status" value="1"/>
</dbReference>
<name>W0HZK2_9GAMM</name>
<dbReference type="GO" id="GO:0016020">
    <property type="term" value="C:membrane"/>
    <property type="evidence" value="ECO:0007669"/>
    <property type="project" value="TreeGrafter"/>
</dbReference>
<evidence type="ECO:0000259" key="3">
    <source>
        <dbReference type="Pfam" id="PF19040"/>
    </source>
</evidence>
<evidence type="ECO:0000313" key="4">
    <source>
        <dbReference type="EMBL" id="AHF77598.1"/>
    </source>
</evidence>
<feature type="transmembrane region" description="Helical" evidence="1">
    <location>
        <begin position="78"/>
        <end position="97"/>
    </location>
</feature>
<accession>W0HZK2</accession>
<dbReference type="Pfam" id="PF19040">
    <property type="entry name" value="SGNH"/>
    <property type="match status" value="1"/>
</dbReference>
<feature type="transmembrane region" description="Helical" evidence="1">
    <location>
        <begin position="138"/>
        <end position="160"/>
    </location>
</feature>
<feature type="transmembrane region" description="Helical" evidence="1">
    <location>
        <begin position="343"/>
        <end position="364"/>
    </location>
</feature>
<dbReference type="OrthoDB" id="6432386at2"/>
<dbReference type="InterPro" id="IPR002656">
    <property type="entry name" value="Acyl_transf_3_dom"/>
</dbReference>
<keyword evidence="5" id="KW-1185">Reference proteome</keyword>
<evidence type="ECO:0000256" key="1">
    <source>
        <dbReference type="SAM" id="Phobius"/>
    </source>
</evidence>
<dbReference type="EMBL" id="CP006569">
    <property type="protein sequence ID" value="AHF77598.1"/>
    <property type="molecule type" value="Genomic_DNA"/>
</dbReference>
<feature type="domain" description="Acyltransferase 3" evidence="2">
    <location>
        <begin position="12"/>
        <end position="327"/>
    </location>
</feature>
<feature type="transmembrane region" description="Helical" evidence="1">
    <location>
        <begin position="167"/>
        <end position="186"/>
    </location>
</feature>